<dbReference type="PANTHER" id="PTHR42884">
    <property type="entry name" value="PROPROTEIN CONVERTASE SUBTILISIN/KEXIN-RELATED"/>
    <property type="match status" value="1"/>
</dbReference>
<dbReference type="GO" id="GO:0016485">
    <property type="term" value="P:protein processing"/>
    <property type="evidence" value="ECO:0007669"/>
    <property type="project" value="TreeGrafter"/>
</dbReference>
<dbReference type="InterPro" id="IPR000209">
    <property type="entry name" value="Peptidase_S8/S53_dom"/>
</dbReference>
<evidence type="ECO:0000256" key="5">
    <source>
        <dbReference type="ARBA" id="ARBA00022801"/>
    </source>
</evidence>
<dbReference type="SUPFAM" id="SSF49785">
    <property type="entry name" value="Galactose-binding domain-like"/>
    <property type="match status" value="1"/>
</dbReference>
<keyword evidence="4 12" id="KW-0732">Signal</keyword>
<evidence type="ECO:0000256" key="3">
    <source>
        <dbReference type="ARBA" id="ARBA00022685"/>
    </source>
</evidence>
<dbReference type="CDD" id="cd04059">
    <property type="entry name" value="Peptidases_S8_Protein_convertases_Kexins_Furin-like"/>
    <property type="match status" value="1"/>
</dbReference>
<dbReference type="SUPFAM" id="SSF52743">
    <property type="entry name" value="Subtilisin-like"/>
    <property type="match status" value="1"/>
</dbReference>
<comment type="similarity">
    <text evidence="1">Belongs to the peptidase S8 family. Furin subfamily.</text>
</comment>
<dbReference type="AlphaFoldDB" id="A0A813WAJ9"/>
<accession>A0A813WAJ9</accession>
<evidence type="ECO:0000313" key="15">
    <source>
        <dbReference type="Proteomes" id="UP000663832"/>
    </source>
</evidence>
<evidence type="ECO:0000313" key="14">
    <source>
        <dbReference type="EMBL" id="CAF0852404.1"/>
    </source>
</evidence>
<evidence type="ECO:0000256" key="8">
    <source>
        <dbReference type="ARBA" id="ARBA00023157"/>
    </source>
</evidence>
<evidence type="ECO:0000256" key="12">
    <source>
        <dbReference type="SAM" id="SignalP"/>
    </source>
</evidence>
<dbReference type="PROSITE" id="PS00138">
    <property type="entry name" value="SUBTILASE_SER"/>
    <property type="match status" value="1"/>
</dbReference>
<evidence type="ECO:0000256" key="2">
    <source>
        <dbReference type="ARBA" id="ARBA00022670"/>
    </source>
</evidence>
<dbReference type="InterPro" id="IPR032815">
    <property type="entry name" value="S8_pro-domain"/>
</dbReference>
<dbReference type="InterPro" id="IPR038466">
    <property type="entry name" value="S8_pro-domain_sf"/>
</dbReference>
<dbReference type="Gene3D" id="3.30.70.850">
    <property type="entry name" value="Peptidase S8, pro-domain"/>
    <property type="match status" value="1"/>
</dbReference>
<feature type="active site" description="Charge relay system" evidence="10 11">
    <location>
        <position position="204"/>
    </location>
</feature>
<evidence type="ECO:0000256" key="10">
    <source>
        <dbReference type="PIRSR" id="PIRSR615500-1"/>
    </source>
</evidence>
<proteinExistence type="inferred from homology"/>
<dbReference type="OrthoDB" id="300641at2759"/>
<keyword evidence="5 11" id="KW-0378">Hydrolase</keyword>
<keyword evidence="15" id="KW-1185">Reference proteome</keyword>
<dbReference type="InterPro" id="IPR022398">
    <property type="entry name" value="Peptidase_S8_His-AS"/>
</dbReference>
<evidence type="ECO:0000256" key="11">
    <source>
        <dbReference type="PROSITE-ProRule" id="PRU01240"/>
    </source>
</evidence>
<feature type="signal peptide" evidence="12">
    <location>
        <begin position="1"/>
        <end position="26"/>
    </location>
</feature>
<dbReference type="InterPro" id="IPR034182">
    <property type="entry name" value="Kexin/furin"/>
</dbReference>
<gene>
    <name evidence="14" type="ORF">QVE165_LOCUS6911</name>
</gene>
<organism evidence="14 15">
    <name type="scientific">Adineta steineri</name>
    <dbReference type="NCBI Taxonomy" id="433720"/>
    <lineage>
        <taxon>Eukaryota</taxon>
        <taxon>Metazoa</taxon>
        <taxon>Spiralia</taxon>
        <taxon>Gnathifera</taxon>
        <taxon>Rotifera</taxon>
        <taxon>Eurotatoria</taxon>
        <taxon>Bdelloidea</taxon>
        <taxon>Adinetida</taxon>
        <taxon>Adinetidae</taxon>
        <taxon>Adineta</taxon>
    </lineage>
</organism>
<dbReference type="GO" id="GO:0004252">
    <property type="term" value="F:serine-type endopeptidase activity"/>
    <property type="evidence" value="ECO:0007669"/>
    <property type="project" value="UniProtKB-UniRule"/>
</dbReference>
<dbReference type="PANTHER" id="PTHR42884:SF23">
    <property type="entry name" value="FURIN-LIKE PROTEASE 2"/>
    <property type="match status" value="1"/>
</dbReference>
<dbReference type="PROSITE" id="PS51892">
    <property type="entry name" value="SUBTILASE"/>
    <property type="match status" value="1"/>
</dbReference>
<dbReference type="Pfam" id="PF16470">
    <property type="entry name" value="S8_pro-domain"/>
    <property type="match status" value="1"/>
</dbReference>
<protein>
    <recommendedName>
        <fullName evidence="13">P/Homo B domain-containing protein</fullName>
    </recommendedName>
</protein>
<feature type="domain" description="P/Homo B" evidence="13">
    <location>
        <begin position="506"/>
        <end position="647"/>
    </location>
</feature>
<dbReference type="GO" id="GO:0000139">
    <property type="term" value="C:Golgi membrane"/>
    <property type="evidence" value="ECO:0007669"/>
    <property type="project" value="TreeGrafter"/>
</dbReference>
<sequence>MSLFSRRFIRLVTFLLLLVYITNINTSKPHNDDEEYIDIGVRLTGDVRDQLIADLIAQERGVLSSGHIEGVGLYHFQIRHKRNARSKRAAASLVEELKRDERIEYVTVGEELERKKRDLFSDDRLIDLLSKYKQKKQYNDDDDDEPIEIDRSVLDVSFDDKYFPEQWYLQNKGQLNTPENHDINVVPAWSAGYSGRGVLISIVDDGLDHAHQELRDRYQARFSYDLNDLNDTEHDPSPNMDVAGNNHGTECAGAAVAKANNEICGAGVAFNSDISGIRILDGPITTLLEARALTLFANDTDIKSASWGPTDDGTKMEAPHDLTNAALDYGVTHGRGGKGLLYIWASGNGGGSDDDCGADGYVSHHNVISIGSINHMGKSTYFSEFCPSTMAVAYTGGRHSRTSYEDTIPVGVITSDIQGGCTKNFAGTSSAAPIAAGVYALVLEANPQLGYRDLMHITARTARIPNLDETDDWIINGAGYHVSDKFGFGVLDAGQMVALAQNWTNVLPRYECIFNYTGDNVKLNIGDTIEIPIDVKNCINITHMEHVVARVSYDFHRRGDVKLTLTSPSKTPSEVLSYRSNDASHKGIRNFPFLTNHNWDEHPVGRWTLRVDTRTPQTSESEQSAMLYRDIGEIKHFSLRIFGSHQRENKKEDQHAKRNNAFAYVPTQDEIESMYEREFAVRKSPNVMLKRNYHKLSEEREIEKRTSMQSSFDQSIWGKIRAVIKEVFNVSKYIALGLEIYHKVMEYLHKIMGYVHQFLPEKSKT</sequence>
<evidence type="ECO:0000256" key="7">
    <source>
        <dbReference type="ARBA" id="ARBA00023145"/>
    </source>
</evidence>
<dbReference type="Gene3D" id="3.40.50.200">
    <property type="entry name" value="Peptidase S8/S53 domain"/>
    <property type="match status" value="1"/>
</dbReference>
<evidence type="ECO:0000256" key="1">
    <source>
        <dbReference type="ARBA" id="ARBA00005325"/>
    </source>
</evidence>
<dbReference type="FunFam" id="3.40.50.200:FF:000021">
    <property type="entry name" value="Proprotein convertase subtilisin/kexin type 5a"/>
    <property type="match status" value="1"/>
</dbReference>
<evidence type="ECO:0000256" key="9">
    <source>
        <dbReference type="ARBA" id="ARBA00023180"/>
    </source>
</evidence>
<evidence type="ECO:0000256" key="4">
    <source>
        <dbReference type="ARBA" id="ARBA00022729"/>
    </source>
</evidence>
<dbReference type="PROSITE" id="PS51829">
    <property type="entry name" value="P_HOMO_B"/>
    <property type="match status" value="1"/>
</dbReference>
<dbReference type="InterPro" id="IPR023827">
    <property type="entry name" value="Peptidase_S8_Asp-AS"/>
</dbReference>
<dbReference type="EMBL" id="CAJNOM010000029">
    <property type="protein sequence ID" value="CAF0852404.1"/>
    <property type="molecule type" value="Genomic_DNA"/>
</dbReference>
<dbReference type="InterPro" id="IPR036852">
    <property type="entry name" value="Peptidase_S8/S53_dom_sf"/>
</dbReference>
<name>A0A813WAJ9_9BILA</name>
<dbReference type="InterPro" id="IPR023828">
    <property type="entry name" value="Peptidase_S8_Ser-AS"/>
</dbReference>
<dbReference type="Pfam" id="PF01483">
    <property type="entry name" value="P_proprotein"/>
    <property type="match status" value="1"/>
</dbReference>
<dbReference type="InterPro" id="IPR015500">
    <property type="entry name" value="Peptidase_S8_subtilisin-rel"/>
</dbReference>
<dbReference type="Proteomes" id="UP000663832">
    <property type="component" value="Unassembled WGS sequence"/>
</dbReference>
<comment type="caution">
    <text evidence="14">The sequence shown here is derived from an EMBL/GenBank/DDBJ whole genome shotgun (WGS) entry which is preliminary data.</text>
</comment>
<keyword evidence="9" id="KW-0325">Glycoprotein</keyword>
<dbReference type="PROSITE" id="PS00136">
    <property type="entry name" value="SUBTILASE_ASP"/>
    <property type="match status" value="1"/>
</dbReference>
<keyword evidence="3" id="KW-0165">Cleavage on pair of basic residues</keyword>
<keyword evidence="8" id="KW-1015">Disulfide bond</keyword>
<feature type="active site" description="Charge relay system" evidence="10 11">
    <location>
        <position position="429"/>
    </location>
</feature>
<dbReference type="PROSITE" id="PS00137">
    <property type="entry name" value="SUBTILASE_HIS"/>
    <property type="match status" value="1"/>
</dbReference>
<keyword evidence="6 11" id="KW-0720">Serine protease</keyword>
<reference evidence="14" key="1">
    <citation type="submission" date="2021-02" db="EMBL/GenBank/DDBJ databases">
        <authorList>
            <person name="Nowell W R."/>
        </authorList>
    </citation>
    <scope>NUCLEOTIDE SEQUENCE</scope>
</reference>
<dbReference type="InterPro" id="IPR002884">
    <property type="entry name" value="P_dom"/>
</dbReference>
<dbReference type="InterPro" id="IPR008979">
    <property type="entry name" value="Galactose-bd-like_sf"/>
</dbReference>
<feature type="active site" description="Charge relay system" evidence="10 11">
    <location>
        <position position="247"/>
    </location>
</feature>
<evidence type="ECO:0000259" key="13">
    <source>
        <dbReference type="PROSITE" id="PS51829"/>
    </source>
</evidence>
<dbReference type="Gene3D" id="2.60.120.260">
    <property type="entry name" value="Galactose-binding domain-like"/>
    <property type="match status" value="1"/>
</dbReference>
<keyword evidence="2 11" id="KW-0645">Protease</keyword>
<dbReference type="PRINTS" id="PR00723">
    <property type="entry name" value="SUBTILISIN"/>
</dbReference>
<evidence type="ECO:0000256" key="6">
    <source>
        <dbReference type="ARBA" id="ARBA00022825"/>
    </source>
</evidence>
<keyword evidence="7" id="KW-0865">Zymogen</keyword>
<dbReference type="Pfam" id="PF00082">
    <property type="entry name" value="Peptidase_S8"/>
    <property type="match status" value="1"/>
</dbReference>
<dbReference type="GO" id="GO:0005802">
    <property type="term" value="C:trans-Golgi network"/>
    <property type="evidence" value="ECO:0007669"/>
    <property type="project" value="TreeGrafter"/>
</dbReference>
<feature type="chain" id="PRO_5032798051" description="P/Homo B domain-containing protein" evidence="12">
    <location>
        <begin position="27"/>
        <end position="765"/>
    </location>
</feature>